<feature type="signal peptide" evidence="2">
    <location>
        <begin position="1"/>
        <end position="20"/>
    </location>
</feature>
<feature type="region of interest" description="Disordered" evidence="1">
    <location>
        <begin position="21"/>
        <end position="48"/>
    </location>
</feature>
<organism evidence="3 4">
    <name type="scientific">Actinoplanes sandaracinus</name>
    <dbReference type="NCBI Taxonomy" id="3045177"/>
    <lineage>
        <taxon>Bacteria</taxon>
        <taxon>Bacillati</taxon>
        <taxon>Actinomycetota</taxon>
        <taxon>Actinomycetes</taxon>
        <taxon>Micromonosporales</taxon>
        <taxon>Micromonosporaceae</taxon>
        <taxon>Actinoplanes</taxon>
    </lineage>
</organism>
<dbReference type="Proteomes" id="UP001241758">
    <property type="component" value="Unassembled WGS sequence"/>
</dbReference>
<evidence type="ECO:0000256" key="2">
    <source>
        <dbReference type="SAM" id="SignalP"/>
    </source>
</evidence>
<proteinExistence type="predicted"/>
<comment type="caution">
    <text evidence="3">The sequence shown here is derived from an EMBL/GenBank/DDBJ whole genome shotgun (WGS) entry which is preliminary data.</text>
</comment>
<dbReference type="PROSITE" id="PS51257">
    <property type="entry name" value="PROKAR_LIPOPROTEIN"/>
    <property type="match status" value="1"/>
</dbReference>
<dbReference type="EMBL" id="JASCTH010000005">
    <property type="protein sequence ID" value="MDI6098978.1"/>
    <property type="molecule type" value="Genomic_DNA"/>
</dbReference>
<gene>
    <name evidence="3" type="ORF">QLQ12_10235</name>
</gene>
<feature type="chain" id="PRO_5046508641" evidence="2">
    <location>
        <begin position="21"/>
        <end position="330"/>
    </location>
</feature>
<sequence>MRRSAALALTLMVCGMSACGSPGPAGSPEPGPSVAVPESAGSASADPALPAGWRWESYGGVEVAVPGDWGWGNGSQRLSQWCVGPTKEPMVGRPGAATLAGCPGGEPDPATLLANTGPVVGLDRTPDPDGVRDEGDQTTVRLNGVLVTVNAPAELRGRIVKTIRRVDVDSSGCPVTHPIAGDPRHRPAKPVEVTSLAEVSGVAACRFPIDDAGEGGQPRLISSLRLDGAAASRAIQAVARAPLGGGPDRPAECLPEASYGSELIVLLVTSAAGRSEVVVRYSGCDHNAFDDGVTVRSLTAEAIAPFITGPNTVLEFSGSDKMPIIQPSAK</sequence>
<evidence type="ECO:0000313" key="4">
    <source>
        <dbReference type="Proteomes" id="UP001241758"/>
    </source>
</evidence>
<name>A0ABT6WGX4_9ACTN</name>
<protein>
    <submittedName>
        <fullName evidence="3">Uncharacterized protein</fullName>
    </submittedName>
</protein>
<evidence type="ECO:0000313" key="3">
    <source>
        <dbReference type="EMBL" id="MDI6098978.1"/>
    </source>
</evidence>
<dbReference type="RefSeq" id="WP_282758913.1">
    <property type="nucleotide sequence ID" value="NZ_JASCTH010000005.1"/>
</dbReference>
<keyword evidence="2" id="KW-0732">Signal</keyword>
<keyword evidence="4" id="KW-1185">Reference proteome</keyword>
<evidence type="ECO:0000256" key="1">
    <source>
        <dbReference type="SAM" id="MobiDB-lite"/>
    </source>
</evidence>
<accession>A0ABT6WGX4</accession>
<reference evidence="3 4" key="1">
    <citation type="submission" date="2023-05" db="EMBL/GenBank/DDBJ databases">
        <title>Actinoplanes sp. NEAU-A12 genome sequencing.</title>
        <authorList>
            <person name="Wang Z.-S."/>
        </authorList>
    </citation>
    <scope>NUCLEOTIDE SEQUENCE [LARGE SCALE GENOMIC DNA]</scope>
    <source>
        <strain evidence="3 4">NEAU-A12</strain>
    </source>
</reference>